<keyword evidence="3" id="KW-0804">Transcription</keyword>
<gene>
    <name evidence="6" type="ORF">RRH01S_06_02430</name>
</gene>
<keyword evidence="4" id="KW-1133">Transmembrane helix</keyword>
<keyword evidence="1" id="KW-0805">Transcription regulation</keyword>
<dbReference type="InterPro" id="IPR020449">
    <property type="entry name" value="Tscrpt_reg_AraC-type_HTH"/>
</dbReference>
<sequence length="336" mass="37429">MKTRDHAQSSGNAAQKKRLKIGFVLARSFTLSAFALFVDTLRLASDDLDRSGRVLADWHVLGSTRHLITASCGVQVAPTSDFIDPSQFHYIVVVGGLLNLENPVDRETVEFLRLADTKGVPLIGLCTGSFILAEAGLMKRHQTCVSWLHYQAFRERFPDHDVRSDRIFNLDRTRGSCAGGSSAADMAASLVRRYISRDAERNALEVLQIEKARSPTDIQPRRPLYEDFEDTRVKAALITMEQHLDGELSIEKLAALVGLSRRQLERIFLEKAGISPAKAYNLVRLERARTLLTQTKSSVIEVALDVGFESASHFSRCCKRMYGRTPTQIRAAAAQP</sequence>
<evidence type="ECO:0000259" key="5">
    <source>
        <dbReference type="PROSITE" id="PS01124"/>
    </source>
</evidence>
<dbReference type="Pfam" id="PF12833">
    <property type="entry name" value="HTH_18"/>
    <property type="match status" value="1"/>
</dbReference>
<dbReference type="PANTHER" id="PTHR43130:SF3">
    <property type="entry name" value="HTH-TYPE TRANSCRIPTIONAL REGULATOR RV1931C"/>
    <property type="match status" value="1"/>
</dbReference>
<evidence type="ECO:0000313" key="7">
    <source>
        <dbReference type="Proteomes" id="UP000026941"/>
    </source>
</evidence>
<keyword evidence="4" id="KW-0472">Membrane</keyword>
<dbReference type="Gene3D" id="3.40.50.880">
    <property type="match status" value="1"/>
</dbReference>
<dbReference type="SMART" id="SM00342">
    <property type="entry name" value="HTH_ARAC"/>
    <property type="match status" value="1"/>
</dbReference>
<dbReference type="InterPro" id="IPR002818">
    <property type="entry name" value="DJ-1/PfpI"/>
</dbReference>
<evidence type="ECO:0000313" key="6">
    <source>
        <dbReference type="EMBL" id="GAJ93622.1"/>
    </source>
</evidence>
<dbReference type="InterPro" id="IPR018060">
    <property type="entry name" value="HTH_AraC"/>
</dbReference>
<keyword evidence="2" id="KW-0238">DNA-binding</keyword>
<dbReference type="GO" id="GO:0043565">
    <property type="term" value="F:sequence-specific DNA binding"/>
    <property type="evidence" value="ECO:0007669"/>
    <property type="project" value="InterPro"/>
</dbReference>
<organism evidence="6 7">
    <name type="scientific">Rhizobium rhizogenes NBRC 13257</name>
    <dbReference type="NCBI Taxonomy" id="1220581"/>
    <lineage>
        <taxon>Bacteria</taxon>
        <taxon>Pseudomonadati</taxon>
        <taxon>Pseudomonadota</taxon>
        <taxon>Alphaproteobacteria</taxon>
        <taxon>Hyphomicrobiales</taxon>
        <taxon>Rhizobiaceae</taxon>
        <taxon>Rhizobium/Agrobacterium group</taxon>
        <taxon>Rhizobium</taxon>
    </lineage>
</organism>
<dbReference type="GO" id="GO:0003700">
    <property type="term" value="F:DNA-binding transcription factor activity"/>
    <property type="evidence" value="ECO:0007669"/>
    <property type="project" value="InterPro"/>
</dbReference>
<protein>
    <submittedName>
        <fullName evidence="6">AraC family transcriptional regulator</fullName>
    </submittedName>
</protein>
<accession>A0AA87Q8X4</accession>
<keyword evidence="4" id="KW-0812">Transmembrane</keyword>
<evidence type="ECO:0000256" key="1">
    <source>
        <dbReference type="ARBA" id="ARBA00023015"/>
    </source>
</evidence>
<dbReference type="Gene3D" id="1.10.10.60">
    <property type="entry name" value="Homeodomain-like"/>
    <property type="match status" value="1"/>
</dbReference>
<evidence type="ECO:0000256" key="4">
    <source>
        <dbReference type="SAM" id="Phobius"/>
    </source>
</evidence>
<name>A0AA87Q8X4_RHIRH</name>
<feature type="domain" description="HTH araC/xylS-type" evidence="5">
    <location>
        <begin position="234"/>
        <end position="332"/>
    </location>
</feature>
<dbReference type="RefSeq" id="WP_012649795.1">
    <property type="nucleotide sequence ID" value="NZ_BAYX01000006.1"/>
</dbReference>
<feature type="transmembrane region" description="Helical" evidence="4">
    <location>
        <begin position="21"/>
        <end position="38"/>
    </location>
</feature>
<dbReference type="Proteomes" id="UP000026941">
    <property type="component" value="Unassembled WGS sequence"/>
</dbReference>
<evidence type="ECO:0000256" key="3">
    <source>
        <dbReference type="ARBA" id="ARBA00023163"/>
    </source>
</evidence>
<dbReference type="PRINTS" id="PR00032">
    <property type="entry name" value="HTHARAC"/>
</dbReference>
<comment type="caution">
    <text evidence="6">The sequence shown here is derived from an EMBL/GenBank/DDBJ whole genome shotgun (WGS) entry which is preliminary data.</text>
</comment>
<evidence type="ECO:0000256" key="2">
    <source>
        <dbReference type="ARBA" id="ARBA00023125"/>
    </source>
</evidence>
<dbReference type="InterPro" id="IPR052158">
    <property type="entry name" value="INH-QAR"/>
</dbReference>
<dbReference type="PANTHER" id="PTHR43130">
    <property type="entry name" value="ARAC-FAMILY TRANSCRIPTIONAL REGULATOR"/>
    <property type="match status" value="1"/>
</dbReference>
<dbReference type="AlphaFoldDB" id="A0AA87Q8X4"/>
<dbReference type="PROSITE" id="PS01124">
    <property type="entry name" value="HTH_ARAC_FAMILY_2"/>
    <property type="match status" value="1"/>
</dbReference>
<dbReference type="CDD" id="cd03136">
    <property type="entry name" value="GATase1_AraC_ArgR_like"/>
    <property type="match status" value="1"/>
</dbReference>
<reference evidence="6 7" key="1">
    <citation type="submission" date="2014-05" db="EMBL/GenBank/DDBJ databases">
        <title>Whole genome shotgun sequence of Rhizobium rhizogenes NBRC 13257.</title>
        <authorList>
            <person name="Katano-Makiyama Y."/>
            <person name="Hosoyama A."/>
            <person name="Hashimoto M."/>
            <person name="Hosoyama Y."/>
            <person name="Noguchi M."/>
            <person name="Tsuchikane K."/>
            <person name="Kimura A."/>
            <person name="Ohji S."/>
            <person name="Ichikawa N."/>
            <person name="Yamazoe A."/>
            <person name="Fujita N."/>
        </authorList>
    </citation>
    <scope>NUCLEOTIDE SEQUENCE [LARGE SCALE GENOMIC DNA]</scope>
    <source>
        <strain evidence="6 7">NBRC 13257</strain>
    </source>
</reference>
<dbReference type="InterPro" id="IPR009057">
    <property type="entry name" value="Homeodomain-like_sf"/>
</dbReference>
<proteinExistence type="predicted"/>
<dbReference type="EMBL" id="BAYX01000006">
    <property type="protein sequence ID" value="GAJ93622.1"/>
    <property type="molecule type" value="Genomic_DNA"/>
</dbReference>
<dbReference type="InterPro" id="IPR029062">
    <property type="entry name" value="Class_I_gatase-like"/>
</dbReference>
<dbReference type="SUPFAM" id="SSF46689">
    <property type="entry name" value="Homeodomain-like"/>
    <property type="match status" value="2"/>
</dbReference>
<dbReference type="Pfam" id="PF01965">
    <property type="entry name" value="DJ-1_PfpI"/>
    <property type="match status" value="1"/>
</dbReference>
<dbReference type="SUPFAM" id="SSF52317">
    <property type="entry name" value="Class I glutamine amidotransferase-like"/>
    <property type="match status" value="1"/>
</dbReference>